<accession>A0A5J4IZL5</accession>
<evidence type="ECO:0000256" key="2">
    <source>
        <dbReference type="ARBA" id="ARBA00022692"/>
    </source>
</evidence>
<dbReference type="Proteomes" id="UP000326509">
    <property type="component" value="Unassembled WGS sequence"/>
</dbReference>
<feature type="transmembrane region" description="Helical" evidence="5">
    <location>
        <begin position="41"/>
        <end position="58"/>
    </location>
</feature>
<keyword evidence="4 5" id="KW-0472">Membrane</keyword>
<organism evidence="6 7">
    <name type="scientific">Patiriisocius marinus</name>
    <dbReference type="NCBI Taxonomy" id="1397112"/>
    <lineage>
        <taxon>Bacteria</taxon>
        <taxon>Pseudomonadati</taxon>
        <taxon>Bacteroidota</taxon>
        <taxon>Flavobacteriia</taxon>
        <taxon>Flavobacteriales</taxon>
        <taxon>Flavobacteriaceae</taxon>
        <taxon>Patiriisocius</taxon>
    </lineage>
</organism>
<keyword evidence="2 5" id="KW-0812">Transmembrane</keyword>
<evidence type="ECO:0000256" key="1">
    <source>
        <dbReference type="ARBA" id="ARBA00004141"/>
    </source>
</evidence>
<evidence type="ECO:0000256" key="5">
    <source>
        <dbReference type="SAM" id="Phobius"/>
    </source>
</evidence>
<keyword evidence="7" id="KW-1185">Reference proteome</keyword>
<feature type="transmembrane region" description="Helical" evidence="5">
    <location>
        <begin position="12"/>
        <end position="29"/>
    </location>
</feature>
<keyword evidence="3 5" id="KW-1133">Transmembrane helix</keyword>
<dbReference type="InterPro" id="IPR019109">
    <property type="entry name" value="MamF_MmsF"/>
</dbReference>
<feature type="transmembrane region" description="Helical" evidence="5">
    <location>
        <begin position="64"/>
        <end position="85"/>
    </location>
</feature>
<evidence type="ECO:0000256" key="3">
    <source>
        <dbReference type="ARBA" id="ARBA00022989"/>
    </source>
</evidence>
<protein>
    <recommendedName>
        <fullName evidence="8">Import component protein</fullName>
    </recommendedName>
</protein>
<dbReference type="Pfam" id="PF09685">
    <property type="entry name" value="MamF_MmsF"/>
    <property type="match status" value="1"/>
</dbReference>
<reference evidence="6 7" key="1">
    <citation type="submission" date="2019-08" db="EMBL/GenBank/DDBJ databases">
        <title>Draft genome sequence of Ulvibacter marinus type strain NBRC 109484.</title>
        <authorList>
            <person name="Kawano K."/>
            <person name="Ushijima N."/>
            <person name="Kihara M."/>
            <person name="Itoh H."/>
        </authorList>
    </citation>
    <scope>NUCLEOTIDE SEQUENCE [LARGE SCALE GENOMIC DNA]</scope>
    <source>
        <strain evidence="6 7">NBRC 109484</strain>
    </source>
</reference>
<gene>
    <name evidence="6" type="ORF">ULMA_13580</name>
</gene>
<name>A0A5J4IZL5_9FLAO</name>
<evidence type="ECO:0008006" key="8">
    <source>
        <dbReference type="Google" id="ProtNLM"/>
    </source>
</evidence>
<sequence length="107" mass="11808">MEKETTTNNSMAIVAYLTLIGWIIAIVVNNDKKDPFVSFHIRQMLGIMLLAFAISLVIQLTGVGILSILHLGTFVLWILGIMSAFKGTTDPVPLVGVQFQDWFKAIS</sequence>
<dbReference type="EMBL" id="BKCG01000002">
    <property type="protein sequence ID" value="GER59250.1"/>
    <property type="molecule type" value="Genomic_DNA"/>
</dbReference>
<evidence type="ECO:0000313" key="6">
    <source>
        <dbReference type="EMBL" id="GER59250.1"/>
    </source>
</evidence>
<evidence type="ECO:0000313" key="7">
    <source>
        <dbReference type="Proteomes" id="UP000326509"/>
    </source>
</evidence>
<dbReference type="RefSeq" id="WP_208997616.1">
    <property type="nucleotide sequence ID" value="NZ_BKCG01000002.1"/>
</dbReference>
<comment type="caution">
    <text evidence="6">The sequence shown here is derived from an EMBL/GenBank/DDBJ whole genome shotgun (WGS) entry which is preliminary data.</text>
</comment>
<evidence type="ECO:0000256" key="4">
    <source>
        <dbReference type="ARBA" id="ARBA00023136"/>
    </source>
</evidence>
<proteinExistence type="predicted"/>
<dbReference type="AlphaFoldDB" id="A0A5J4IZL5"/>
<comment type="subcellular location">
    <subcellularLocation>
        <location evidence="1">Membrane</location>
        <topology evidence="1">Multi-pass membrane protein</topology>
    </subcellularLocation>
</comment>